<keyword evidence="5" id="KW-0238">DNA-binding</keyword>
<evidence type="ECO:0000259" key="7">
    <source>
        <dbReference type="PROSITE" id="PS50949"/>
    </source>
</evidence>
<organism evidence="8 9">
    <name type="scientific">Paenibacillus allorhizosphaerae</name>
    <dbReference type="NCBI Taxonomy" id="2849866"/>
    <lineage>
        <taxon>Bacteria</taxon>
        <taxon>Bacillati</taxon>
        <taxon>Bacillota</taxon>
        <taxon>Bacilli</taxon>
        <taxon>Bacillales</taxon>
        <taxon>Paenibacillaceae</taxon>
        <taxon>Paenibacillus</taxon>
    </lineage>
</organism>
<dbReference type="CDD" id="cd07377">
    <property type="entry name" value="WHTH_GntR"/>
    <property type="match status" value="1"/>
</dbReference>
<dbReference type="Pfam" id="PF00392">
    <property type="entry name" value="GntR"/>
    <property type="match status" value="1"/>
</dbReference>
<keyword evidence="4" id="KW-0805">Transcription regulation</keyword>
<keyword evidence="3" id="KW-0732">Signal</keyword>
<protein>
    <recommendedName>
        <fullName evidence="7">HTH gntR-type domain-containing protein</fullName>
    </recommendedName>
</protein>
<dbReference type="InterPro" id="IPR000524">
    <property type="entry name" value="Tscrpt_reg_HTH_GntR"/>
</dbReference>
<evidence type="ECO:0000313" key="8">
    <source>
        <dbReference type="EMBL" id="CAG7652300.1"/>
    </source>
</evidence>
<evidence type="ECO:0000256" key="1">
    <source>
        <dbReference type="ARBA" id="ARBA00008520"/>
    </source>
</evidence>
<keyword evidence="2" id="KW-0813">Transport</keyword>
<reference evidence="8 9" key="1">
    <citation type="submission" date="2021-06" db="EMBL/GenBank/DDBJ databases">
        <authorList>
            <person name="Criscuolo A."/>
        </authorList>
    </citation>
    <scope>NUCLEOTIDE SEQUENCE [LARGE SCALE GENOMIC DNA]</scope>
    <source>
        <strain evidence="9">CIP 111802</strain>
    </source>
</reference>
<dbReference type="Proteomes" id="UP000730618">
    <property type="component" value="Unassembled WGS sequence"/>
</dbReference>
<comment type="caution">
    <text evidence="8">The sequence shown here is derived from an EMBL/GenBank/DDBJ whole genome shotgun (WGS) entry which is preliminary data.</text>
</comment>
<dbReference type="PANTHER" id="PTHR30061:SF50">
    <property type="entry name" value="MALTOSE_MALTODEXTRIN-BINDING PERIPLASMIC PROTEIN"/>
    <property type="match status" value="1"/>
</dbReference>
<accession>A0ABM8VP13</accession>
<dbReference type="InterPro" id="IPR006059">
    <property type="entry name" value="SBP"/>
</dbReference>
<dbReference type="PROSITE" id="PS50949">
    <property type="entry name" value="HTH_GNTR"/>
    <property type="match status" value="1"/>
</dbReference>
<evidence type="ECO:0000256" key="6">
    <source>
        <dbReference type="ARBA" id="ARBA00023163"/>
    </source>
</evidence>
<gene>
    <name evidence="8" type="ORF">PAECIP111802_05188</name>
</gene>
<comment type="similarity">
    <text evidence="1">Belongs to the bacterial solute-binding protein 1 family.</text>
</comment>
<dbReference type="EMBL" id="CAJVCE010000017">
    <property type="protein sequence ID" value="CAG7652300.1"/>
    <property type="molecule type" value="Genomic_DNA"/>
</dbReference>
<evidence type="ECO:0000256" key="3">
    <source>
        <dbReference type="ARBA" id="ARBA00022729"/>
    </source>
</evidence>
<dbReference type="PANTHER" id="PTHR30061">
    <property type="entry name" value="MALTOSE-BINDING PERIPLASMIC PROTEIN"/>
    <property type="match status" value="1"/>
</dbReference>
<dbReference type="RefSeq" id="WP_218101410.1">
    <property type="nucleotide sequence ID" value="NZ_CAJVCE010000017.1"/>
</dbReference>
<name>A0ABM8VP13_9BACL</name>
<feature type="domain" description="HTH gntR-type" evidence="7">
    <location>
        <begin position="11"/>
        <end position="79"/>
    </location>
</feature>
<proteinExistence type="inferred from homology"/>
<sequence>MSEQQGRKTFRLRLEQMISVLRGEILTGKRLPGQFLPSERELVRQFQLSNKLIRAGLEQLVSEGLIVKIPRVGNKIADTIEASTVAIRFGYHSSLEREAAIDFLLTEFHNAHPTIRVQPIPIPFQNYYETVKEYMEAGMLDIVTMNYNNFDDFRTNRSLELLKDFDTDPGVYEMLSRAFTDEDRLLVRPFLFSPLILCYNRDHLREKGLPEHFNPGSWDELLRQASRLTVENKRFGFYFFLLSKNRWPVFFIQNGAKLRDGREEAAEAVKRMIEAISLCRDIIYASDTFPTFLSGSDAEAEELFLQGKVSVIMTSYFALNALRDSGIPFDIAPLPGIKNKHTILMTIGLAVNKKSKVIVAAETLANFFTSERAQTIIRQKTLSIPALRKAAQWSGEEAVYHPPNYPVFQELLPGCRLFTDLNMTSEELDSILKEARMHWSRLQTIESLRERILEIVYSRNQ</sequence>
<keyword evidence="9" id="KW-1185">Reference proteome</keyword>
<evidence type="ECO:0000313" key="9">
    <source>
        <dbReference type="Proteomes" id="UP000730618"/>
    </source>
</evidence>
<evidence type="ECO:0000256" key="2">
    <source>
        <dbReference type="ARBA" id="ARBA00022448"/>
    </source>
</evidence>
<evidence type="ECO:0000256" key="4">
    <source>
        <dbReference type="ARBA" id="ARBA00023015"/>
    </source>
</evidence>
<dbReference type="Pfam" id="PF01547">
    <property type="entry name" value="SBP_bac_1"/>
    <property type="match status" value="1"/>
</dbReference>
<evidence type="ECO:0000256" key="5">
    <source>
        <dbReference type="ARBA" id="ARBA00023125"/>
    </source>
</evidence>
<keyword evidence="6" id="KW-0804">Transcription</keyword>